<keyword evidence="2" id="KW-1185">Reference proteome</keyword>
<comment type="caution">
    <text evidence="1">The sequence shown here is derived from an EMBL/GenBank/DDBJ whole genome shotgun (WGS) entry which is preliminary data.</text>
</comment>
<sequence length="109" mass="12781">MSLQCREDKRSRDGRYSYSQELLKYLRQTVRALPLPFGWVACARSSLMGFIPPNCIEDRAKADRRREREKYNRQTMGEKTMEKGRAALELLAPISWERGDPEHLITVYS</sequence>
<proteinExistence type="predicted"/>
<evidence type="ECO:0000313" key="1">
    <source>
        <dbReference type="EMBL" id="KYO23084.1"/>
    </source>
</evidence>
<organism evidence="1 2">
    <name type="scientific">Alligator mississippiensis</name>
    <name type="common">American alligator</name>
    <dbReference type="NCBI Taxonomy" id="8496"/>
    <lineage>
        <taxon>Eukaryota</taxon>
        <taxon>Metazoa</taxon>
        <taxon>Chordata</taxon>
        <taxon>Craniata</taxon>
        <taxon>Vertebrata</taxon>
        <taxon>Euteleostomi</taxon>
        <taxon>Archelosauria</taxon>
        <taxon>Archosauria</taxon>
        <taxon>Crocodylia</taxon>
        <taxon>Alligatoridae</taxon>
        <taxon>Alligatorinae</taxon>
        <taxon>Alligator</taxon>
    </lineage>
</organism>
<reference evidence="1 2" key="1">
    <citation type="journal article" date="2012" name="Genome Biol.">
        <title>Sequencing three crocodilian genomes to illuminate the evolution of archosaurs and amniotes.</title>
        <authorList>
            <person name="St John J.A."/>
            <person name="Braun E.L."/>
            <person name="Isberg S.R."/>
            <person name="Miles L.G."/>
            <person name="Chong A.Y."/>
            <person name="Gongora J."/>
            <person name="Dalzell P."/>
            <person name="Moran C."/>
            <person name="Bed'hom B."/>
            <person name="Abzhanov A."/>
            <person name="Burgess S.C."/>
            <person name="Cooksey A.M."/>
            <person name="Castoe T.A."/>
            <person name="Crawford N.G."/>
            <person name="Densmore L.D."/>
            <person name="Drew J.C."/>
            <person name="Edwards S.V."/>
            <person name="Faircloth B.C."/>
            <person name="Fujita M.K."/>
            <person name="Greenwold M.J."/>
            <person name="Hoffmann F.G."/>
            <person name="Howard J.M."/>
            <person name="Iguchi T."/>
            <person name="Janes D.E."/>
            <person name="Khan S.Y."/>
            <person name="Kohno S."/>
            <person name="de Koning A.J."/>
            <person name="Lance S.L."/>
            <person name="McCarthy F.M."/>
            <person name="McCormack J.E."/>
            <person name="Merchant M.E."/>
            <person name="Peterson D.G."/>
            <person name="Pollock D.D."/>
            <person name="Pourmand N."/>
            <person name="Raney B.J."/>
            <person name="Roessler K.A."/>
            <person name="Sanford J.R."/>
            <person name="Sawyer R.H."/>
            <person name="Schmidt C.J."/>
            <person name="Triplett E.W."/>
            <person name="Tuberville T.D."/>
            <person name="Venegas-Anaya M."/>
            <person name="Howard J.T."/>
            <person name="Jarvis E.D."/>
            <person name="Guillette L.J.Jr."/>
            <person name="Glenn T.C."/>
            <person name="Green R.E."/>
            <person name="Ray D.A."/>
        </authorList>
    </citation>
    <scope>NUCLEOTIDE SEQUENCE [LARGE SCALE GENOMIC DNA]</scope>
    <source>
        <strain evidence="1">KSC_2009_1</strain>
    </source>
</reference>
<gene>
    <name evidence="1" type="ORF">Y1Q_0005547</name>
</gene>
<protein>
    <submittedName>
        <fullName evidence="1">Uncharacterized protein</fullName>
    </submittedName>
</protein>
<dbReference type="AlphaFoldDB" id="A0A151MEX7"/>
<name>A0A151MEX7_ALLMI</name>
<accession>A0A151MEX7</accession>
<dbReference type="Proteomes" id="UP000050525">
    <property type="component" value="Unassembled WGS sequence"/>
</dbReference>
<evidence type="ECO:0000313" key="2">
    <source>
        <dbReference type="Proteomes" id="UP000050525"/>
    </source>
</evidence>
<dbReference type="EMBL" id="AKHW03006215">
    <property type="protein sequence ID" value="KYO23084.1"/>
    <property type="molecule type" value="Genomic_DNA"/>
</dbReference>